<proteinExistence type="predicted"/>
<evidence type="ECO:0000313" key="1">
    <source>
        <dbReference type="EMBL" id="KAG8048042.1"/>
    </source>
</evidence>
<protein>
    <submittedName>
        <fullName evidence="1">Uncharacterized protein</fullName>
    </submittedName>
</protein>
<gene>
    <name evidence="1" type="ORF">GUJ93_ZPchr0008g13994</name>
</gene>
<sequence length="102" mass="11307">MSLLQTLLPGSPAQSLPLSLPPLIDIQLVLQLPKQFQKRGQPSLAQPLVKKLFKGNISGTDDRDVEYVHFDTVADLKEPLIAKVGFITLSFVTAKFAYKEIM</sequence>
<accession>A0A8J5RFJ3</accession>
<dbReference type="AlphaFoldDB" id="A0A8J5RFJ3"/>
<organism evidence="1 2">
    <name type="scientific">Zizania palustris</name>
    <name type="common">Northern wild rice</name>
    <dbReference type="NCBI Taxonomy" id="103762"/>
    <lineage>
        <taxon>Eukaryota</taxon>
        <taxon>Viridiplantae</taxon>
        <taxon>Streptophyta</taxon>
        <taxon>Embryophyta</taxon>
        <taxon>Tracheophyta</taxon>
        <taxon>Spermatophyta</taxon>
        <taxon>Magnoliopsida</taxon>
        <taxon>Liliopsida</taxon>
        <taxon>Poales</taxon>
        <taxon>Poaceae</taxon>
        <taxon>BOP clade</taxon>
        <taxon>Oryzoideae</taxon>
        <taxon>Oryzeae</taxon>
        <taxon>Zizaniinae</taxon>
        <taxon>Zizania</taxon>
    </lineage>
</organism>
<comment type="caution">
    <text evidence="1">The sequence shown here is derived from an EMBL/GenBank/DDBJ whole genome shotgun (WGS) entry which is preliminary data.</text>
</comment>
<dbReference type="Proteomes" id="UP000729402">
    <property type="component" value="Unassembled WGS sequence"/>
</dbReference>
<evidence type="ECO:0000313" key="2">
    <source>
        <dbReference type="Proteomes" id="UP000729402"/>
    </source>
</evidence>
<reference evidence="1" key="2">
    <citation type="submission" date="2021-02" db="EMBL/GenBank/DDBJ databases">
        <authorList>
            <person name="Kimball J.A."/>
            <person name="Haas M.W."/>
            <person name="Macchietto M."/>
            <person name="Kono T."/>
            <person name="Duquette J."/>
            <person name="Shao M."/>
        </authorList>
    </citation>
    <scope>NUCLEOTIDE SEQUENCE</scope>
    <source>
        <tissue evidence="1">Fresh leaf tissue</tissue>
    </source>
</reference>
<dbReference type="EMBL" id="JAAALK010000290">
    <property type="protein sequence ID" value="KAG8048042.1"/>
    <property type="molecule type" value="Genomic_DNA"/>
</dbReference>
<reference evidence="1" key="1">
    <citation type="journal article" date="2021" name="bioRxiv">
        <title>Whole Genome Assembly and Annotation of Northern Wild Rice, Zizania palustris L., Supports a Whole Genome Duplication in the Zizania Genus.</title>
        <authorList>
            <person name="Haas M."/>
            <person name="Kono T."/>
            <person name="Macchietto M."/>
            <person name="Millas R."/>
            <person name="McGilp L."/>
            <person name="Shao M."/>
            <person name="Duquette J."/>
            <person name="Hirsch C.N."/>
            <person name="Kimball J."/>
        </authorList>
    </citation>
    <scope>NUCLEOTIDE SEQUENCE</scope>
    <source>
        <tissue evidence="1">Fresh leaf tissue</tissue>
    </source>
</reference>
<name>A0A8J5RFJ3_ZIZPA</name>
<keyword evidence="2" id="KW-1185">Reference proteome</keyword>